<evidence type="ECO:0008006" key="3">
    <source>
        <dbReference type="Google" id="ProtNLM"/>
    </source>
</evidence>
<organism evidence="1 2">
    <name type="scientific">Maribacter orientalis</name>
    <dbReference type="NCBI Taxonomy" id="228957"/>
    <lineage>
        <taxon>Bacteria</taxon>
        <taxon>Pseudomonadati</taxon>
        <taxon>Bacteroidota</taxon>
        <taxon>Flavobacteriia</taxon>
        <taxon>Flavobacteriales</taxon>
        <taxon>Flavobacteriaceae</taxon>
        <taxon>Maribacter</taxon>
    </lineage>
</organism>
<evidence type="ECO:0000313" key="2">
    <source>
        <dbReference type="Proteomes" id="UP000198990"/>
    </source>
</evidence>
<dbReference type="OrthoDB" id="1437851at2"/>
<keyword evidence="2" id="KW-1185">Reference proteome</keyword>
<dbReference type="EMBL" id="FNZN01000006">
    <property type="protein sequence ID" value="SEL86062.1"/>
    <property type="molecule type" value="Genomic_DNA"/>
</dbReference>
<dbReference type="STRING" id="228957.SAMN04488008_10690"/>
<protein>
    <recommendedName>
        <fullName evidence="3">Lipocalin-like domain-containing protein</fullName>
    </recommendedName>
</protein>
<sequence>MKYVLNCLVLLVLITSCSKIEENNDPIIGIWKHTVKTATNTNKLVVDNEEWIFNDVYLGRFHGYKNGQVVYLTDFKWSVNNDIYMISYPGTDFPFDFIEMKETEDGTILLRMEGKIFAAKQ</sequence>
<evidence type="ECO:0000313" key="1">
    <source>
        <dbReference type="EMBL" id="SEL86062.1"/>
    </source>
</evidence>
<accession>A0A1H7TMF2</accession>
<dbReference type="Proteomes" id="UP000198990">
    <property type="component" value="Unassembled WGS sequence"/>
</dbReference>
<reference evidence="2" key="1">
    <citation type="submission" date="2016-10" db="EMBL/GenBank/DDBJ databases">
        <authorList>
            <person name="Varghese N."/>
            <person name="Submissions S."/>
        </authorList>
    </citation>
    <scope>NUCLEOTIDE SEQUENCE [LARGE SCALE GENOMIC DNA]</scope>
    <source>
        <strain evidence="2">DSM 16471</strain>
    </source>
</reference>
<dbReference type="PROSITE" id="PS51257">
    <property type="entry name" value="PROKAR_LIPOPROTEIN"/>
    <property type="match status" value="1"/>
</dbReference>
<name>A0A1H7TMF2_9FLAO</name>
<proteinExistence type="predicted"/>
<gene>
    <name evidence="1" type="ORF">SAMN04488008_10690</name>
</gene>
<dbReference type="AlphaFoldDB" id="A0A1H7TMF2"/>
<dbReference type="RefSeq" id="WP_091625293.1">
    <property type="nucleotide sequence ID" value="NZ_FNZN01000006.1"/>
</dbReference>